<sequence length="145" mass="17338">MSGLEVVGVVLGGIPLVIEALKFYRDGIATVYDMFKYLDTFDMIYVEFSTTLSRFLQECEHLYRKELELPDHQYKEFMDNGGKQWEASFQVEFEQKLRGKLGHDWQAYMDLSRYLKKRFHLLRKKLDLNEDFSVRFEALPLRKHI</sequence>
<keyword evidence="2" id="KW-1185">Reference proteome</keyword>
<dbReference type="AlphaFoldDB" id="A0AA40CXZ4"/>
<gene>
    <name evidence="1" type="ORF">DIS24_g5129</name>
</gene>
<organism evidence="1 2">
    <name type="scientific">Lasiodiplodia hormozganensis</name>
    <dbReference type="NCBI Taxonomy" id="869390"/>
    <lineage>
        <taxon>Eukaryota</taxon>
        <taxon>Fungi</taxon>
        <taxon>Dikarya</taxon>
        <taxon>Ascomycota</taxon>
        <taxon>Pezizomycotina</taxon>
        <taxon>Dothideomycetes</taxon>
        <taxon>Dothideomycetes incertae sedis</taxon>
        <taxon>Botryosphaeriales</taxon>
        <taxon>Botryosphaeriaceae</taxon>
        <taxon>Lasiodiplodia</taxon>
    </lineage>
</organism>
<dbReference type="PANTHER" id="PTHR35186">
    <property type="entry name" value="ANK_REP_REGION DOMAIN-CONTAINING PROTEIN"/>
    <property type="match status" value="1"/>
</dbReference>
<proteinExistence type="predicted"/>
<dbReference type="PANTHER" id="PTHR35186:SF4">
    <property type="entry name" value="PRION-INHIBITION AND PROPAGATION HELO DOMAIN-CONTAINING PROTEIN"/>
    <property type="match status" value="1"/>
</dbReference>
<accession>A0AA40CXZ4</accession>
<dbReference type="EMBL" id="JAUJDW010000020">
    <property type="protein sequence ID" value="KAK0654697.1"/>
    <property type="molecule type" value="Genomic_DNA"/>
</dbReference>
<protein>
    <submittedName>
        <fullName evidence="1">Uncharacterized protein</fullName>
    </submittedName>
</protein>
<comment type="caution">
    <text evidence="1">The sequence shown here is derived from an EMBL/GenBank/DDBJ whole genome shotgun (WGS) entry which is preliminary data.</text>
</comment>
<dbReference type="Proteomes" id="UP001175001">
    <property type="component" value="Unassembled WGS sequence"/>
</dbReference>
<name>A0AA40CXZ4_9PEZI</name>
<evidence type="ECO:0000313" key="2">
    <source>
        <dbReference type="Proteomes" id="UP001175001"/>
    </source>
</evidence>
<evidence type="ECO:0000313" key="1">
    <source>
        <dbReference type="EMBL" id="KAK0654697.1"/>
    </source>
</evidence>
<reference evidence="1" key="1">
    <citation type="submission" date="2023-06" db="EMBL/GenBank/DDBJ databases">
        <title>Multi-omics analyses reveal the molecular pathogenesis toolkit of Lasiodiplodia hormozganensis, a cross-kingdom pathogen.</title>
        <authorList>
            <person name="Felix C."/>
            <person name="Meneses R."/>
            <person name="Goncalves M.F.M."/>
            <person name="Tilleman L."/>
            <person name="Duarte A.S."/>
            <person name="Jorrin-Novo J.V."/>
            <person name="Van De Peer Y."/>
            <person name="Deforce D."/>
            <person name="Van Nieuwerburgh F."/>
            <person name="Esteves A.C."/>
            <person name="Alves A."/>
        </authorList>
    </citation>
    <scope>NUCLEOTIDE SEQUENCE</scope>
    <source>
        <strain evidence="1">CBS 339.90</strain>
    </source>
</reference>